<accession>A0ABR3SMR4</accession>
<dbReference type="EMBL" id="JAJVDC020000099">
    <property type="protein sequence ID" value="KAL1625105.1"/>
    <property type="molecule type" value="Genomic_DNA"/>
</dbReference>
<evidence type="ECO:0000313" key="3">
    <source>
        <dbReference type="EMBL" id="KAL1625105.1"/>
    </source>
</evidence>
<keyword evidence="2" id="KW-1133">Transmembrane helix</keyword>
<keyword evidence="2" id="KW-0472">Membrane</keyword>
<keyword evidence="4" id="KW-1185">Reference proteome</keyword>
<name>A0ABR3SMR4_9PEZI</name>
<gene>
    <name evidence="3" type="ORF">SLS56_007532</name>
</gene>
<keyword evidence="2" id="KW-0812">Transmembrane</keyword>
<organism evidence="3 4">
    <name type="scientific">Neofusicoccum ribis</name>
    <dbReference type="NCBI Taxonomy" id="45134"/>
    <lineage>
        <taxon>Eukaryota</taxon>
        <taxon>Fungi</taxon>
        <taxon>Dikarya</taxon>
        <taxon>Ascomycota</taxon>
        <taxon>Pezizomycotina</taxon>
        <taxon>Dothideomycetes</taxon>
        <taxon>Dothideomycetes incertae sedis</taxon>
        <taxon>Botryosphaeriales</taxon>
        <taxon>Botryosphaeriaceae</taxon>
        <taxon>Neofusicoccum</taxon>
    </lineage>
</organism>
<proteinExistence type="predicted"/>
<feature type="transmembrane region" description="Helical" evidence="2">
    <location>
        <begin position="6"/>
        <end position="29"/>
    </location>
</feature>
<evidence type="ECO:0000256" key="2">
    <source>
        <dbReference type="SAM" id="Phobius"/>
    </source>
</evidence>
<feature type="compositionally biased region" description="Basic and acidic residues" evidence="1">
    <location>
        <begin position="220"/>
        <end position="230"/>
    </location>
</feature>
<comment type="caution">
    <text evidence="3">The sequence shown here is derived from an EMBL/GenBank/DDBJ whole genome shotgun (WGS) entry which is preliminary data.</text>
</comment>
<sequence>MPLPIAPLVIFAIILTGLVIAALIAIHIWRARVDRRKEVGIELSTPHDSFVGSELHWSPGRSAHGGGATAIHLPRAPGRIRGGDAAAAGGQDGARDGALSVISEGGESRVTWGGGYGRGDGVFGAGDGIRSSSLYSQSTHRGAGVSVHYGDDLADRCPHPCYDRNSGAQLSRFGVTVTTVPDVDLDTRSAIGNDEEDGRGRKASGASSKGSFRRSMSRLSEVRSEDRMRESVGTLEVHPWRLSYT</sequence>
<evidence type="ECO:0000256" key="1">
    <source>
        <dbReference type="SAM" id="MobiDB-lite"/>
    </source>
</evidence>
<feature type="region of interest" description="Disordered" evidence="1">
    <location>
        <begin position="188"/>
        <end position="234"/>
    </location>
</feature>
<evidence type="ECO:0000313" key="4">
    <source>
        <dbReference type="Proteomes" id="UP001521116"/>
    </source>
</evidence>
<dbReference type="Proteomes" id="UP001521116">
    <property type="component" value="Unassembled WGS sequence"/>
</dbReference>
<protein>
    <submittedName>
        <fullName evidence="3">Uncharacterized protein</fullName>
    </submittedName>
</protein>
<reference evidence="3 4" key="1">
    <citation type="submission" date="2024-02" db="EMBL/GenBank/DDBJ databases">
        <title>De novo assembly and annotation of 12 fungi associated with fruit tree decline syndrome in Ontario, Canada.</title>
        <authorList>
            <person name="Sulman M."/>
            <person name="Ellouze W."/>
            <person name="Ilyukhin E."/>
        </authorList>
    </citation>
    <scope>NUCLEOTIDE SEQUENCE [LARGE SCALE GENOMIC DNA]</scope>
    <source>
        <strain evidence="3 4">M1-105</strain>
    </source>
</reference>